<dbReference type="GO" id="GO:0030474">
    <property type="term" value="P:spindle pole body duplication"/>
    <property type="evidence" value="ECO:0007669"/>
    <property type="project" value="EnsemblFungi"/>
</dbReference>
<evidence type="ECO:0000256" key="2">
    <source>
        <dbReference type="ARBA" id="ARBA00006222"/>
    </source>
</evidence>
<dbReference type="PANTHER" id="PTHR12800:SF4">
    <property type="entry name" value="HSP90 CO-CHAPERONE CDC37"/>
    <property type="match status" value="1"/>
</dbReference>
<dbReference type="GO" id="GO:0031072">
    <property type="term" value="F:heat shock protein binding"/>
    <property type="evidence" value="ECO:0007669"/>
    <property type="project" value="TreeGrafter"/>
</dbReference>
<protein>
    <recommendedName>
        <fullName evidence="5">Hsp90 chaperone protein kinase-targeting subunit</fullName>
    </recommendedName>
</protein>
<dbReference type="GO" id="GO:0019901">
    <property type="term" value="F:protein kinase binding"/>
    <property type="evidence" value="ECO:0007669"/>
    <property type="project" value="InterPro"/>
</dbReference>
<dbReference type="Pfam" id="PF03234">
    <property type="entry name" value="CDC37_N"/>
    <property type="match status" value="1"/>
</dbReference>
<dbReference type="InterPro" id="IPR004918">
    <property type="entry name" value="Cdc37"/>
</dbReference>
<evidence type="ECO:0000259" key="8">
    <source>
        <dbReference type="SMART" id="SM01070"/>
    </source>
</evidence>
<comment type="subcellular location">
    <subcellularLocation>
        <location evidence="1">Cytoplasm</location>
    </subcellularLocation>
</comment>
<sequence length="499" mass="57337">MVVDYSKWDKIELSDDSDVEVHPNVDKRSFIKWKQQSIHEEREKRNADIKNLEVQLTMYTHLNKRVDKLLSSDGLPVAKFADLGEVTKYLNANFDKTEKCTGDNVDPNIGTYNEMVEDLFEQLKRDAVSDKEDPNDGEVIKQHLLKHREKIESVSKEAHVKLDQLYKEKNAHISSDDIHTGFDSGFINIKKEEEESRVVNKALEKLEVVNEDTTTAELTTIAENTPMSFIDFGDDVTRLAAETEKFGLIPFKDYRESQRYLLGHMQILSEQQKDALMMKAFEFEMEKDGSPMTYQVIHQSELLGYVREVYDLKKIPFLNLKQMEEVINVFFSKVIFNPNNVRGRESFLESVRAKYEHVKQRVKVLQKESSQEGEGVETIQLKSLDDSTELEVTLPDFTSKDPVEVGRCEAFNKLPKDMQEAVKTKDLDTVNKVFESIPIKEAEDILELFDEAGVIGVKALLENEEDFNQIKQQYQGDVKEPEGLEAEETGDVVTTDVVD</sequence>
<dbReference type="GeneID" id="34523799"/>
<reference evidence="11" key="2">
    <citation type="submission" date="2012-08" db="EMBL/GenBank/DDBJ databases">
        <title>Genome sequence of Kazachstania naganishii.</title>
        <authorList>
            <person name="Gordon J.L."/>
            <person name="Armisen D."/>
            <person name="Proux-Wera E."/>
            <person name="OhEigeartaigh S.S."/>
            <person name="Byrne K.P."/>
            <person name="Wolfe K.H."/>
        </authorList>
    </citation>
    <scope>NUCLEOTIDE SEQUENCE [LARGE SCALE GENOMIC DNA]</scope>
    <source>
        <strain evidence="11">ATCC MYA-139 / BCRC 22969 / CBS 8797 / CCRC 22969 / KCTC 17520 / NBRC 10181 / NCYC 3082</strain>
    </source>
</reference>
<dbReference type="GO" id="GO:0050821">
    <property type="term" value="P:protein stabilization"/>
    <property type="evidence" value="ECO:0007669"/>
    <property type="project" value="EnsemblFungi"/>
</dbReference>
<feature type="domain" description="Cdc37 Hsp90 binding" evidence="8">
    <location>
        <begin position="200"/>
        <end position="375"/>
    </location>
</feature>
<dbReference type="SMART" id="SM01071">
    <property type="entry name" value="CDC37_N"/>
    <property type="match status" value="1"/>
</dbReference>
<dbReference type="OMA" id="NYSKWDQ"/>
<dbReference type="eggNOG" id="KOG2260">
    <property type="taxonomic scope" value="Eukaryota"/>
</dbReference>
<evidence type="ECO:0000259" key="7">
    <source>
        <dbReference type="SMART" id="SM01069"/>
    </source>
</evidence>
<keyword evidence="4" id="KW-0143">Chaperone</keyword>
<evidence type="ECO:0000313" key="10">
    <source>
        <dbReference type="EMBL" id="CCK68164.1"/>
    </source>
</evidence>
<dbReference type="STRING" id="1071383.J7S2G5"/>
<comment type="similarity">
    <text evidence="2">Belongs to the CDC37 family.</text>
</comment>
<evidence type="ECO:0000256" key="3">
    <source>
        <dbReference type="ARBA" id="ARBA00022490"/>
    </source>
</evidence>
<evidence type="ECO:0000259" key="9">
    <source>
        <dbReference type="SMART" id="SM01071"/>
    </source>
</evidence>
<keyword evidence="3" id="KW-0963">Cytoplasm</keyword>
<evidence type="ECO:0000256" key="6">
    <source>
        <dbReference type="SAM" id="MobiDB-lite"/>
    </source>
</evidence>
<dbReference type="GO" id="GO:0051087">
    <property type="term" value="F:protein-folding chaperone binding"/>
    <property type="evidence" value="ECO:0007669"/>
    <property type="project" value="TreeGrafter"/>
</dbReference>
<dbReference type="GO" id="GO:0006457">
    <property type="term" value="P:protein folding"/>
    <property type="evidence" value="ECO:0007669"/>
    <property type="project" value="TreeGrafter"/>
</dbReference>
<dbReference type="PANTHER" id="PTHR12800">
    <property type="entry name" value="CDC37-RELATED"/>
    <property type="match status" value="1"/>
</dbReference>
<dbReference type="GO" id="GO:0051726">
    <property type="term" value="P:regulation of cell cycle"/>
    <property type="evidence" value="ECO:0007669"/>
    <property type="project" value="EnsemblFungi"/>
</dbReference>
<dbReference type="HOGENOM" id="CLU_033261_1_0_1"/>
<dbReference type="GO" id="GO:0071852">
    <property type="term" value="P:fungal-type cell wall organization or biogenesis"/>
    <property type="evidence" value="ECO:0007669"/>
    <property type="project" value="EnsemblFungi"/>
</dbReference>
<dbReference type="KEGG" id="kng:KNAG_0A04960"/>
<dbReference type="InterPro" id="IPR013873">
    <property type="entry name" value="Cdc37_C"/>
</dbReference>
<evidence type="ECO:0000256" key="5">
    <source>
        <dbReference type="ARBA" id="ARBA00031396"/>
    </source>
</evidence>
<evidence type="ECO:0000313" key="11">
    <source>
        <dbReference type="Proteomes" id="UP000006310"/>
    </source>
</evidence>
<dbReference type="Pfam" id="PF08564">
    <property type="entry name" value="CDC37_C"/>
    <property type="match status" value="1"/>
</dbReference>
<dbReference type="GO" id="GO:0051082">
    <property type="term" value="F:unfolded protein binding"/>
    <property type="evidence" value="ECO:0007669"/>
    <property type="project" value="EnsemblFungi"/>
</dbReference>
<dbReference type="RefSeq" id="XP_022462410.1">
    <property type="nucleotide sequence ID" value="XM_022609263.1"/>
</dbReference>
<dbReference type="EMBL" id="HE978314">
    <property type="protein sequence ID" value="CCK68164.1"/>
    <property type="molecule type" value="Genomic_DNA"/>
</dbReference>
<dbReference type="GO" id="GO:0005737">
    <property type="term" value="C:cytoplasm"/>
    <property type="evidence" value="ECO:0007669"/>
    <property type="project" value="UniProtKB-SubCell"/>
</dbReference>
<dbReference type="Pfam" id="PF08565">
    <property type="entry name" value="CDC37_M"/>
    <property type="match status" value="1"/>
</dbReference>
<dbReference type="Gene3D" id="1.20.58.610">
    <property type="entry name" value="Cdc37, Hsp90 binding domain"/>
    <property type="match status" value="1"/>
</dbReference>
<dbReference type="InterPro" id="IPR013874">
    <property type="entry name" value="Cdc37_Hsp90-bd"/>
</dbReference>
<dbReference type="GO" id="GO:0071474">
    <property type="term" value="P:cellular hyperosmotic response"/>
    <property type="evidence" value="ECO:0007669"/>
    <property type="project" value="EnsemblFungi"/>
</dbReference>
<dbReference type="GO" id="GO:0038066">
    <property type="term" value="P:p38MAPK cascade"/>
    <property type="evidence" value="ECO:0007669"/>
    <property type="project" value="EnsemblFungi"/>
</dbReference>
<organism evidence="10 11">
    <name type="scientific">Huiozyma naganishii (strain ATCC MYA-139 / BCRC 22969 / CBS 8797 / KCTC 17520 / NBRC 10181 / NCYC 3082 / Yp74L-3)</name>
    <name type="common">Yeast</name>
    <name type="synonym">Kazachstania naganishii</name>
    <dbReference type="NCBI Taxonomy" id="1071383"/>
    <lineage>
        <taxon>Eukaryota</taxon>
        <taxon>Fungi</taxon>
        <taxon>Dikarya</taxon>
        <taxon>Ascomycota</taxon>
        <taxon>Saccharomycotina</taxon>
        <taxon>Saccharomycetes</taxon>
        <taxon>Saccharomycetales</taxon>
        <taxon>Saccharomycetaceae</taxon>
        <taxon>Huiozyma</taxon>
    </lineage>
</organism>
<name>J7S2G5_HUIN7</name>
<dbReference type="SMART" id="SM01070">
    <property type="entry name" value="CDC37_M"/>
    <property type="match status" value="1"/>
</dbReference>
<reference evidence="10 11" key="1">
    <citation type="journal article" date="2011" name="Proc. Natl. Acad. Sci. U.S.A.">
        <title>Evolutionary erosion of yeast sex chromosomes by mating-type switching accidents.</title>
        <authorList>
            <person name="Gordon J.L."/>
            <person name="Armisen D."/>
            <person name="Proux-Wera E."/>
            <person name="Oheigeartaigh S.S."/>
            <person name="Byrne K.P."/>
            <person name="Wolfe K.H."/>
        </authorList>
    </citation>
    <scope>NUCLEOTIDE SEQUENCE [LARGE SCALE GENOMIC DNA]</scope>
    <source>
        <strain evidence="11">ATCC MYA-139 / BCRC 22969 / CBS 8797 / CCRC 22969 / KCTC 17520 / NBRC 10181 / NCYC 3082</strain>
    </source>
</reference>
<accession>J7S2G5</accession>
<dbReference type="InterPro" id="IPR038189">
    <property type="entry name" value="Cdc37_Hsp90-bd_sf"/>
</dbReference>
<feature type="domain" description="Cdc37 N-terminal" evidence="9">
    <location>
        <begin position="2"/>
        <end position="185"/>
    </location>
</feature>
<evidence type="ECO:0000256" key="1">
    <source>
        <dbReference type="ARBA" id="ARBA00004496"/>
    </source>
</evidence>
<keyword evidence="11" id="KW-1185">Reference proteome</keyword>
<gene>
    <name evidence="10" type="primary">KNAG0A04960</name>
    <name evidence="10" type="ordered locus">KNAG_0A04960</name>
</gene>
<dbReference type="InterPro" id="IPR013855">
    <property type="entry name" value="Cdc37_N_dom"/>
</dbReference>
<feature type="domain" description="Cdc37 C-terminal" evidence="7">
    <location>
        <begin position="392"/>
        <end position="493"/>
    </location>
</feature>
<dbReference type="GO" id="GO:0043410">
    <property type="term" value="P:positive regulation of MAPK cascade"/>
    <property type="evidence" value="ECO:0007669"/>
    <property type="project" value="EnsemblFungi"/>
</dbReference>
<dbReference type="AlphaFoldDB" id="J7S2G5"/>
<dbReference type="OrthoDB" id="440202at2759"/>
<dbReference type="SUPFAM" id="SSF101391">
    <property type="entry name" value="Hsp90 co-chaperone CDC37"/>
    <property type="match status" value="1"/>
</dbReference>
<proteinExistence type="inferred from homology"/>
<dbReference type="Proteomes" id="UP000006310">
    <property type="component" value="Chromosome 1"/>
</dbReference>
<dbReference type="SMART" id="SM01069">
    <property type="entry name" value="CDC37_C"/>
    <property type="match status" value="1"/>
</dbReference>
<evidence type="ECO:0000256" key="4">
    <source>
        <dbReference type="ARBA" id="ARBA00023186"/>
    </source>
</evidence>
<feature type="region of interest" description="Disordered" evidence="6">
    <location>
        <begin position="474"/>
        <end position="499"/>
    </location>
</feature>